<feature type="compositionally biased region" description="Low complexity" evidence="1">
    <location>
        <begin position="331"/>
        <end position="344"/>
    </location>
</feature>
<dbReference type="PROSITE" id="PS51257">
    <property type="entry name" value="PROKAR_LIPOPROTEIN"/>
    <property type="match status" value="1"/>
</dbReference>
<organism evidence="3 4">
    <name type="scientific">Streptomyces daliensis</name>
    <dbReference type="NCBI Taxonomy" id="299421"/>
    <lineage>
        <taxon>Bacteria</taxon>
        <taxon>Bacillati</taxon>
        <taxon>Actinomycetota</taxon>
        <taxon>Actinomycetes</taxon>
        <taxon>Kitasatosporales</taxon>
        <taxon>Streptomycetaceae</taxon>
        <taxon>Streptomyces</taxon>
    </lineage>
</organism>
<proteinExistence type="predicted"/>
<keyword evidence="4" id="KW-1185">Reference proteome</keyword>
<dbReference type="Proteomes" id="UP000675554">
    <property type="component" value="Unassembled WGS sequence"/>
</dbReference>
<dbReference type="PANTHER" id="PTHR39335">
    <property type="entry name" value="BLL4220 PROTEIN"/>
    <property type="match status" value="1"/>
</dbReference>
<dbReference type="AlphaFoldDB" id="A0A8T4IZM4"/>
<evidence type="ECO:0000313" key="4">
    <source>
        <dbReference type="Proteomes" id="UP000675554"/>
    </source>
</evidence>
<reference evidence="3" key="1">
    <citation type="submission" date="2021-04" db="EMBL/GenBank/DDBJ databases">
        <title>Sequencing of actinobacteria type strains.</title>
        <authorList>
            <person name="Nguyen G.-S."/>
            <person name="Wentzel A."/>
        </authorList>
    </citation>
    <scope>NUCLEOTIDE SEQUENCE</scope>
    <source>
        <strain evidence="3">DSM 42095</strain>
    </source>
</reference>
<dbReference type="Pfam" id="PF03640">
    <property type="entry name" value="Lipoprotein_15"/>
    <property type="match status" value="4"/>
</dbReference>
<dbReference type="NCBIfam" id="NF040526">
    <property type="entry name" value="SCO0930_lipo"/>
    <property type="match status" value="1"/>
</dbReference>
<evidence type="ECO:0000256" key="1">
    <source>
        <dbReference type="SAM" id="MobiDB-lite"/>
    </source>
</evidence>
<feature type="region of interest" description="Disordered" evidence="1">
    <location>
        <begin position="35"/>
        <end position="91"/>
    </location>
</feature>
<protein>
    <recommendedName>
        <fullName evidence="5">Lipoprotein</fullName>
    </recommendedName>
</protein>
<feature type="compositionally biased region" description="Basic and acidic residues" evidence="1">
    <location>
        <begin position="319"/>
        <end position="328"/>
    </location>
</feature>
<comment type="caution">
    <text evidence="3">The sequence shown here is derived from an EMBL/GenBank/DDBJ whole genome shotgun (WGS) entry which is preliminary data.</text>
</comment>
<dbReference type="PANTHER" id="PTHR39335:SF1">
    <property type="entry name" value="BLL4220 PROTEIN"/>
    <property type="match status" value="1"/>
</dbReference>
<sequence>MRSTRNTRNTNKRRHVALASAAVVVALMASACGTSGGTAQGNGTVQPAGDSSEAADGYGGAGDGYGSGADKGSAQTGKGEGKGKGKGKRAAAKTLAVRDVAKLGEVVTDSKGWTLYRFDEDTASPPRSSCEGACAEAWPPVPAADATAADGIAPERLGKVKRADGSWQLTLAGWPVYRYAKDTAPGDTKGHGVGGTWNALAPDGKKAGRSAVQLTAVDNADLGTILTDAKGRTLYRFDKDTAWPMKSHCKGACLDTWKPAKPVSKDKLSGVAKKLVGTYKRADGTEQLAVDCWPVYWFTGDEQPGDVNGQNKQGLWHAVTDKGGKAKGEVTSSGSGDTGDSSDTGSGGGY</sequence>
<evidence type="ECO:0000256" key="2">
    <source>
        <dbReference type="SAM" id="SignalP"/>
    </source>
</evidence>
<dbReference type="GO" id="GO:0043448">
    <property type="term" value="P:alkane catabolic process"/>
    <property type="evidence" value="ECO:0007669"/>
    <property type="project" value="TreeGrafter"/>
</dbReference>
<dbReference type="InterPro" id="IPR047910">
    <property type="entry name" value="SCO0930-like"/>
</dbReference>
<feature type="chain" id="PRO_5039038620" description="Lipoprotein" evidence="2">
    <location>
        <begin position="32"/>
        <end position="350"/>
    </location>
</feature>
<feature type="compositionally biased region" description="Gly residues" evidence="1">
    <location>
        <begin position="57"/>
        <end position="69"/>
    </location>
</feature>
<evidence type="ECO:0008006" key="5">
    <source>
        <dbReference type="Google" id="ProtNLM"/>
    </source>
</evidence>
<keyword evidence="2" id="KW-0732">Signal</keyword>
<accession>A0A8T4IZM4</accession>
<dbReference type="EMBL" id="JAGSMN010001070">
    <property type="protein sequence ID" value="MBR7677796.1"/>
    <property type="molecule type" value="Genomic_DNA"/>
</dbReference>
<evidence type="ECO:0000313" key="3">
    <source>
        <dbReference type="EMBL" id="MBR7677796.1"/>
    </source>
</evidence>
<feature type="signal peptide" evidence="2">
    <location>
        <begin position="1"/>
        <end position="31"/>
    </location>
</feature>
<gene>
    <name evidence="3" type="ORF">KDA82_33385</name>
</gene>
<feature type="region of interest" description="Disordered" evidence="1">
    <location>
        <begin position="309"/>
        <end position="350"/>
    </location>
</feature>
<dbReference type="InterPro" id="IPR005297">
    <property type="entry name" value="Lipoprotein_repeat"/>
</dbReference>
<name>A0A8T4IZM4_9ACTN</name>